<dbReference type="CDD" id="cd09010">
    <property type="entry name" value="MTAP_SsMTAPII_like_MTIP"/>
    <property type="match status" value="1"/>
</dbReference>
<feature type="site" description="Important for substrate specificity" evidence="3">
    <location>
        <position position="216"/>
    </location>
</feature>
<dbReference type="GO" id="GO:0016757">
    <property type="term" value="F:glycosyltransferase activity"/>
    <property type="evidence" value="ECO:0007669"/>
    <property type="project" value="UniProtKB-KW"/>
</dbReference>
<dbReference type="InterPro" id="IPR010044">
    <property type="entry name" value="MTAP"/>
</dbReference>
<dbReference type="InterPro" id="IPR035994">
    <property type="entry name" value="Nucleoside_phosphorylase_sf"/>
</dbReference>
<dbReference type="NCBIfam" id="NF006599">
    <property type="entry name" value="PRK09136.1"/>
    <property type="match status" value="1"/>
</dbReference>
<keyword evidence="6" id="KW-1185">Reference proteome</keyword>
<accession>A0ABV8V858</accession>
<dbReference type="SUPFAM" id="SSF53167">
    <property type="entry name" value="Purine and uridine phosphorylases"/>
    <property type="match status" value="1"/>
</dbReference>
<reference evidence="6" key="1">
    <citation type="journal article" date="2019" name="Int. J. Syst. Evol. Microbiol.">
        <title>The Global Catalogue of Microorganisms (GCM) 10K type strain sequencing project: providing services to taxonomists for standard genome sequencing and annotation.</title>
        <authorList>
            <consortium name="The Broad Institute Genomics Platform"/>
            <consortium name="The Broad Institute Genome Sequencing Center for Infectious Disease"/>
            <person name="Wu L."/>
            <person name="Ma J."/>
        </authorList>
    </citation>
    <scope>NUCLEOTIDE SEQUENCE [LARGE SCALE GENOMIC DNA]</scope>
    <source>
        <strain evidence="6">CECT 8570</strain>
    </source>
</reference>
<evidence type="ECO:0000313" key="5">
    <source>
        <dbReference type="EMBL" id="MFC4364099.1"/>
    </source>
</evidence>
<comment type="caution">
    <text evidence="3">Lacks conserved residue(s) required for the propagation of feature annotation.</text>
</comment>
<name>A0ABV8V858_9GAMM</name>
<dbReference type="RefSeq" id="WP_290262742.1">
    <property type="nucleotide sequence ID" value="NZ_JAUFQG010000004.1"/>
</dbReference>
<keyword evidence="1 3" id="KW-0328">Glycosyltransferase</keyword>
<protein>
    <recommendedName>
        <fullName evidence="3">Probable S-methyl-5'-thioinosine phosphorylase</fullName>
        <ecNumber evidence="3">2.4.2.44</ecNumber>
    </recommendedName>
    <alternativeName>
        <fullName evidence="3">5'-methylthioinosine phosphorylase</fullName>
        <shortName evidence="3">MTI phosphorylase</shortName>
        <shortName evidence="3">MTIP</shortName>
    </alternativeName>
</protein>
<keyword evidence="2 3" id="KW-0808">Transferase</keyword>
<feature type="binding site" evidence="3">
    <location>
        <position position="181"/>
    </location>
    <ligand>
        <name>phosphate</name>
        <dbReference type="ChEBI" id="CHEBI:43474"/>
    </ligand>
</feature>
<dbReference type="Gene3D" id="3.40.50.1580">
    <property type="entry name" value="Nucleoside phosphorylase domain"/>
    <property type="match status" value="1"/>
</dbReference>
<comment type="caution">
    <text evidence="5">The sequence shown here is derived from an EMBL/GenBank/DDBJ whole genome shotgun (WGS) entry which is preliminary data.</text>
</comment>
<comment type="function">
    <text evidence="3">Catalyzes the reversible phosphorylation of S-methyl-5'-thioinosine (MTI) to hypoxanthine and 5-methylthioribose-1-phosphate. Involved in the breakdown of S-methyl-5'-thioadenosine (MTA), a major by-product of polyamine biosynthesis. Catabolism of (MTA) occurs via deamination to MTI and phosphorolysis to hypoxanthine.</text>
</comment>
<feature type="binding site" evidence="3">
    <location>
        <begin position="50"/>
        <end position="51"/>
    </location>
    <ligand>
        <name>phosphate</name>
        <dbReference type="ChEBI" id="CHEBI:43474"/>
    </ligand>
</feature>
<dbReference type="EC" id="2.4.2.44" evidence="3"/>
<dbReference type="HAMAP" id="MF_01963">
    <property type="entry name" value="MTAP"/>
    <property type="match status" value="1"/>
</dbReference>
<evidence type="ECO:0000259" key="4">
    <source>
        <dbReference type="Pfam" id="PF01048"/>
    </source>
</evidence>
<feature type="binding site" evidence="3">
    <location>
        <begin position="204"/>
        <end position="206"/>
    </location>
    <ligand>
        <name>substrate</name>
    </ligand>
</feature>
<evidence type="ECO:0000313" key="6">
    <source>
        <dbReference type="Proteomes" id="UP001595840"/>
    </source>
</evidence>
<dbReference type="Proteomes" id="UP001595840">
    <property type="component" value="Unassembled WGS sequence"/>
</dbReference>
<dbReference type="InterPro" id="IPR000845">
    <property type="entry name" value="Nucleoside_phosphorylase_d"/>
</dbReference>
<comment type="pathway">
    <text evidence="3">Purine metabolism; purine nucleoside salvage.</text>
</comment>
<dbReference type="Pfam" id="PF01048">
    <property type="entry name" value="PNP_UDP_1"/>
    <property type="match status" value="1"/>
</dbReference>
<dbReference type="PROSITE" id="PS01240">
    <property type="entry name" value="PNP_MTAP_2"/>
    <property type="match status" value="1"/>
</dbReference>
<feature type="domain" description="Nucleoside phosphorylase" evidence="4">
    <location>
        <begin position="2"/>
        <end position="210"/>
    </location>
</feature>
<proteinExistence type="inferred from homology"/>
<comment type="catalytic activity">
    <reaction evidence="3">
        <text>S-methyl-5'-thioinosine + phosphate = 5-(methylsulfanyl)-alpha-D-ribose 1-phosphate + hypoxanthine</text>
        <dbReference type="Rhea" id="RHEA:30643"/>
        <dbReference type="ChEBI" id="CHEBI:17368"/>
        <dbReference type="ChEBI" id="CHEBI:43474"/>
        <dbReference type="ChEBI" id="CHEBI:48595"/>
        <dbReference type="ChEBI" id="CHEBI:58533"/>
        <dbReference type="EC" id="2.4.2.44"/>
    </reaction>
</comment>
<sequence length="240" mass="26033">MLAVIGGSGWETWSSFQASRDMSVDTPYGATSAVIQLGTINHQPVAFLSRHGPAHNLAPHQINYRANIWALKALGVTRILAINAVGGIHASMGPEALIVPDQIIDYTWGRAHSFWSDQVMHVDFSKPFEGALRRQLVALSQSRRLGLIDFGVYGCTQGPRLESAAEIQRLKRDGCDLVGMTAMPEASLARELNVDYASLCISVNWAAGLSEQCITMDAIFAILNETRPMVQGLIEGLAAD</sequence>
<dbReference type="PANTHER" id="PTHR42679:SF2">
    <property type="entry name" value="S-METHYL-5'-THIOADENOSINE PHOSPHORYLASE"/>
    <property type="match status" value="1"/>
</dbReference>
<feature type="binding site" evidence="3">
    <location>
        <position position="180"/>
    </location>
    <ligand>
        <name>substrate</name>
    </ligand>
</feature>
<comment type="similarity">
    <text evidence="3">Belongs to the PNP/MTAP phosphorylase family. MTAP subfamily.</text>
</comment>
<feature type="site" description="Important for substrate specificity" evidence="3">
    <location>
        <position position="162"/>
    </location>
</feature>
<dbReference type="PANTHER" id="PTHR42679">
    <property type="entry name" value="S-METHYL-5'-THIOADENOSINE PHOSPHORYLASE"/>
    <property type="match status" value="1"/>
</dbReference>
<comment type="miscellaneous">
    <text evidence="3">Although this enzyme belongs to the family of MTA phosphorylases based on sequence homology, it has been shown that conserved amino acid substitutions in the substrate binding pocket convert the substrate specificity of this enzyme from 6-aminopurines to 6-oxopurines.</text>
</comment>
<evidence type="ECO:0000256" key="3">
    <source>
        <dbReference type="HAMAP-Rule" id="MF_01963"/>
    </source>
</evidence>
<dbReference type="EMBL" id="JBHSCX010000021">
    <property type="protein sequence ID" value="MFC4364099.1"/>
    <property type="molecule type" value="Genomic_DNA"/>
</dbReference>
<feature type="binding site" evidence="3">
    <location>
        <position position="8"/>
    </location>
    <ligand>
        <name>phosphate</name>
        <dbReference type="ChEBI" id="CHEBI:43474"/>
    </ligand>
</feature>
<organism evidence="5 6">
    <name type="scientific">Simiduia curdlanivorans</name>
    <dbReference type="NCBI Taxonomy" id="1492769"/>
    <lineage>
        <taxon>Bacteria</taxon>
        <taxon>Pseudomonadati</taxon>
        <taxon>Pseudomonadota</taxon>
        <taxon>Gammaproteobacteria</taxon>
        <taxon>Cellvibrionales</taxon>
        <taxon>Cellvibrionaceae</taxon>
        <taxon>Simiduia</taxon>
    </lineage>
</organism>
<comment type="subunit">
    <text evidence="3">Homotrimer.</text>
</comment>
<gene>
    <name evidence="5" type="ORF">ACFOX3_17415</name>
</gene>
<dbReference type="InterPro" id="IPR018099">
    <property type="entry name" value="Purine_phosphorylase-2_CS"/>
</dbReference>
<evidence type="ECO:0000256" key="2">
    <source>
        <dbReference type="ARBA" id="ARBA00022679"/>
    </source>
</evidence>
<keyword evidence="3" id="KW-0660">Purine salvage</keyword>
<evidence type="ECO:0000256" key="1">
    <source>
        <dbReference type="ARBA" id="ARBA00022676"/>
    </source>
</evidence>